<dbReference type="InterPro" id="IPR006512">
    <property type="entry name" value="YidE_YbjL"/>
</dbReference>
<keyword evidence="6 8" id="KW-1133">Transmembrane helix</keyword>
<evidence type="ECO:0000256" key="4">
    <source>
        <dbReference type="ARBA" id="ARBA00022475"/>
    </source>
</evidence>
<feature type="transmembrane region" description="Helical" evidence="8">
    <location>
        <begin position="427"/>
        <end position="448"/>
    </location>
</feature>
<dbReference type="InterPro" id="IPR036721">
    <property type="entry name" value="RCK_C_sf"/>
</dbReference>
<dbReference type="InterPro" id="IPR050144">
    <property type="entry name" value="AAE_transporter"/>
</dbReference>
<name>A0A9X1QSK3_9CORY</name>
<dbReference type="PANTHER" id="PTHR30445">
    <property type="entry name" value="K(+)_H(+) ANTIPORTER SUBUNIT KHTT"/>
    <property type="match status" value="1"/>
</dbReference>
<keyword evidence="4" id="KW-1003">Cell membrane</keyword>
<keyword evidence="7 8" id="KW-0472">Membrane</keyword>
<feature type="transmembrane region" description="Helical" evidence="8">
    <location>
        <begin position="30"/>
        <end position="47"/>
    </location>
</feature>
<dbReference type="GO" id="GO:0005886">
    <property type="term" value="C:plasma membrane"/>
    <property type="evidence" value="ECO:0007669"/>
    <property type="project" value="UniProtKB-SubCell"/>
</dbReference>
<reference evidence="10" key="1">
    <citation type="submission" date="2022-01" db="EMBL/GenBank/DDBJ databases">
        <title>Corynebacterium sp. nov isolated from isolated from the feces of the greater white-fronted geese (Anser albifrons) at Poyang Lake, PR China.</title>
        <authorList>
            <person name="Liu Q."/>
        </authorList>
    </citation>
    <scope>NUCLEOTIDE SEQUENCE</scope>
    <source>
        <strain evidence="10">JCM 32435</strain>
    </source>
</reference>
<evidence type="ECO:0000256" key="8">
    <source>
        <dbReference type="SAM" id="Phobius"/>
    </source>
</evidence>
<evidence type="ECO:0000256" key="5">
    <source>
        <dbReference type="ARBA" id="ARBA00022692"/>
    </source>
</evidence>
<organism evidence="10 11">
    <name type="scientific">Corynebacterium uropygiale</name>
    <dbReference type="NCBI Taxonomy" id="1775911"/>
    <lineage>
        <taxon>Bacteria</taxon>
        <taxon>Bacillati</taxon>
        <taxon>Actinomycetota</taxon>
        <taxon>Actinomycetes</taxon>
        <taxon>Mycobacteriales</taxon>
        <taxon>Corynebacteriaceae</taxon>
        <taxon>Corynebacterium</taxon>
    </lineage>
</organism>
<evidence type="ECO:0000256" key="3">
    <source>
        <dbReference type="ARBA" id="ARBA00022448"/>
    </source>
</evidence>
<dbReference type="InterPro" id="IPR006037">
    <property type="entry name" value="RCK_C"/>
</dbReference>
<dbReference type="PROSITE" id="PS51202">
    <property type="entry name" value="RCK_C"/>
    <property type="match status" value="2"/>
</dbReference>
<evidence type="ECO:0000259" key="9">
    <source>
        <dbReference type="PROSITE" id="PS51202"/>
    </source>
</evidence>
<feature type="transmembrane region" description="Helical" evidence="8">
    <location>
        <begin position="454"/>
        <end position="474"/>
    </location>
</feature>
<dbReference type="Pfam" id="PF06826">
    <property type="entry name" value="Asp-Al_Ex"/>
    <property type="match status" value="2"/>
</dbReference>
<gene>
    <name evidence="10" type="ORF">L1O03_03485</name>
</gene>
<evidence type="ECO:0000256" key="6">
    <source>
        <dbReference type="ARBA" id="ARBA00022989"/>
    </source>
</evidence>
<dbReference type="PANTHER" id="PTHR30445:SF3">
    <property type="entry name" value="TRANSPORT PROTEIN YIDE-RELATED"/>
    <property type="match status" value="1"/>
</dbReference>
<dbReference type="Proteomes" id="UP001139336">
    <property type="component" value="Unassembled WGS sequence"/>
</dbReference>
<evidence type="ECO:0000256" key="1">
    <source>
        <dbReference type="ARBA" id="ARBA00004651"/>
    </source>
</evidence>
<evidence type="ECO:0000256" key="7">
    <source>
        <dbReference type="ARBA" id="ARBA00023136"/>
    </source>
</evidence>
<feature type="transmembrane region" description="Helical" evidence="8">
    <location>
        <begin position="156"/>
        <end position="178"/>
    </location>
</feature>
<keyword evidence="11" id="KW-1185">Reference proteome</keyword>
<keyword evidence="5 8" id="KW-0812">Transmembrane</keyword>
<feature type="transmembrane region" description="Helical" evidence="8">
    <location>
        <begin position="53"/>
        <end position="78"/>
    </location>
</feature>
<keyword evidence="3" id="KW-0813">Transport</keyword>
<dbReference type="EMBL" id="JAKGSI010000001">
    <property type="protein sequence ID" value="MCF4006240.1"/>
    <property type="molecule type" value="Genomic_DNA"/>
</dbReference>
<dbReference type="GO" id="GO:0008324">
    <property type="term" value="F:monoatomic cation transmembrane transporter activity"/>
    <property type="evidence" value="ECO:0007669"/>
    <property type="project" value="InterPro"/>
</dbReference>
<dbReference type="RefSeq" id="WP_236118009.1">
    <property type="nucleotide sequence ID" value="NZ_JAKGSI010000001.1"/>
</dbReference>
<dbReference type="AlphaFoldDB" id="A0A9X1QSK3"/>
<dbReference type="Gene3D" id="3.30.70.1450">
    <property type="entry name" value="Regulator of K+ conductance, C-terminal domain"/>
    <property type="match status" value="1"/>
</dbReference>
<evidence type="ECO:0000313" key="11">
    <source>
        <dbReference type="Proteomes" id="UP001139336"/>
    </source>
</evidence>
<sequence length="539" mass="56574">MHVLINNELLALAAVMAVGLLLGRIKIFGLRLGAAAVLFVGLGLSTIEPQISIPPIVYVIGLALFVYAIGLASGPAFFTSLKSSGLRNNALALSVIFLTAAATFGLVKLFDLDAAAGAGAFTGATTNTPAMAAIVDTLPSLIKDSEQLTLVSEVPVIAYSLAYPLGVFVVILVIAAGAKIFKVDHRKEAQEAGVAEQTLYSHLLKITHPTPPSVFDIPKVLGVEVIISRIERNGVQFVPGAGERLDVGDIVTIVGPQADLQAAEQELGIIVDGNPYHDGSLDYRRIFVSSPEVVGIPLQVLSRMKPGMLITRVRRGDDDLVASSDMTLQLGDRVRVVAEHNQIKEITKFFGDSYKRLSDVNLLPLVLGLVLGIMLGMIAIPLPGGAALKLGNAGGPLVVGLILGALTRTGKFVWQIPYGASLTIQQLGMTLFLAAIGTTAGAGFRQALSDSSSLSIIAVGAIITLLVSVLTVLIGHRVLKIPYGEVAGILAGTQTQPAVLSYVADAARNELPARGYTSVYPISMIGKIIAAQILVFLLF</sequence>
<dbReference type="NCBIfam" id="TIGR01625">
    <property type="entry name" value="YidE_YbjL_dupl"/>
    <property type="match status" value="2"/>
</dbReference>
<evidence type="ECO:0000256" key="2">
    <source>
        <dbReference type="ARBA" id="ARBA00009854"/>
    </source>
</evidence>
<proteinExistence type="inferred from homology"/>
<dbReference type="Pfam" id="PF02080">
    <property type="entry name" value="TrkA_C"/>
    <property type="match status" value="1"/>
</dbReference>
<feature type="transmembrane region" description="Helical" evidence="8">
    <location>
        <begin position="90"/>
        <end position="110"/>
    </location>
</feature>
<dbReference type="GO" id="GO:0006813">
    <property type="term" value="P:potassium ion transport"/>
    <property type="evidence" value="ECO:0007669"/>
    <property type="project" value="InterPro"/>
</dbReference>
<accession>A0A9X1QSK3</accession>
<comment type="caution">
    <text evidence="10">The sequence shown here is derived from an EMBL/GenBank/DDBJ whole genome shotgun (WGS) entry which is preliminary data.</text>
</comment>
<evidence type="ECO:0000313" key="10">
    <source>
        <dbReference type="EMBL" id="MCF4006240.1"/>
    </source>
</evidence>
<protein>
    <submittedName>
        <fullName evidence="10">Transporter</fullName>
    </submittedName>
</protein>
<feature type="transmembrane region" description="Helical" evidence="8">
    <location>
        <begin position="6"/>
        <end position="23"/>
    </location>
</feature>
<dbReference type="SUPFAM" id="SSF116726">
    <property type="entry name" value="TrkA C-terminal domain-like"/>
    <property type="match status" value="2"/>
</dbReference>
<feature type="transmembrane region" description="Helical" evidence="8">
    <location>
        <begin position="386"/>
        <end position="406"/>
    </location>
</feature>
<feature type="domain" description="RCK C-terminal" evidence="9">
    <location>
        <begin position="189"/>
        <end position="265"/>
    </location>
</feature>
<comment type="subcellular location">
    <subcellularLocation>
        <location evidence="1">Cell membrane</location>
        <topology evidence="1">Multi-pass membrane protein</topology>
    </subcellularLocation>
</comment>
<feature type="transmembrane region" description="Helical" evidence="8">
    <location>
        <begin position="362"/>
        <end position="380"/>
    </location>
</feature>
<comment type="similarity">
    <text evidence="2">Belongs to the AAE transporter (TC 2.A.81) family.</text>
</comment>
<feature type="transmembrane region" description="Helical" evidence="8">
    <location>
        <begin position="518"/>
        <end position="538"/>
    </location>
</feature>
<feature type="domain" description="RCK C-terminal" evidence="9">
    <location>
        <begin position="267"/>
        <end position="352"/>
    </location>
</feature>